<feature type="region of interest" description="Disordered" evidence="1">
    <location>
        <begin position="98"/>
        <end position="119"/>
    </location>
</feature>
<feature type="compositionally biased region" description="Polar residues" evidence="1">
    <location>
        <begin position="99"/>
        <end position="119"/>
    </location>
</feature>
<reference evidence="2 3" key="1">
    <citation type="submission" date="2023-03" db="EMBL/GenBank/DDBJ databases">
        <authorList>
            <person name="Menendez E."/>
            <person name="Kaur S."/>
            <person name="Flores-Felix J.D."/>
            <person name="diCenzo G.C."/>
            <person name="Peix A."/>
            <person name="Velazquez E."/>
        </authorList>
    </citation>
    <scope>NUCLEOTIDE SEQUENCE [LARGE SCALE GENOMIC DNA]</scope>
    <source>
        <strain evidence="2 3">CCBAU 71714</strain>
        <plasmid evidence="2 3">pSkuCCBAU71714a</plasmid>
    </source>
</reference>
<keyword evidence="2" id="KW-0614">Plasmid</keyword>
<dbReference type="EMBL" id="CP120366">
    <property type="protein sequence ID" value="WHS96015.1"/>
    <property type="molecule type" value="Genomic_DNA"/>
</dbReference>
<dbReference type="Proteomes" id="UP001233264">
    <property type="component" value="Plasmid pSkuCCBAU71714a"/>
</dbReference>
<name>A0ABY8TFH8_9HYPH</name>
<dbReference type="RefSeq" id="WP_127622986.1">
    <property type="nucleotide sequence ID" value="NZ_CP120366.1"/>
</dbReference>
<sequence length="119" mass="12857">MYEHLAECCVFVAGKRNIIESVFLRVAEFCVSTVDNGTEKIFRFIDGEAVVRAVDVGILMRVGATDVISYYGIRTALEGSILEVAALPPEGLAWHPVGQRQSTATDPINSPLSSGSNLQ</sequence>
<accession>A0ABY8TFH8</accession>
<evidence type="ECO:0000313" key="3">
    <source>
        <dbReference type="Proteomes" id="UP001233264"/>
    </source>
</evidence>
<gene>
    <name evidence="2" type="ORF">PZL22_006233</name>
</gene>
<protein>
    <submittedName>
        <fullName evidence="2">Uncharacterized protein</fullName>
    </submittedName>
</protein>
<keyword evidence="3" id="KW-1185">Reference proteome</keyword>
<geneLocation type="plasmid" evidence="2 3">
    <name>pSkuCCBAU71714a</name>
</geneLocation>
<evidence type="ECO:0000256" key="1">
    <source>
        <dbReference type="SAM" id="MobiDB-lite"/>
    </source>
</evidence>
<proteinExistence type="predicted"/>
<evidence type="ECO:0000313" key="2">
    <source>
        <dbReference type="EMBL" id="WHS96015.1"/>
    </source>
</evidence>
<organism evidence="2 3">
    <name type="scientific">Sinorhizobium kummerowiae</name>
    <dbReference type="NCBI Taxonomy" id="158892"/>
    <lineage>
        <taxon>Bacteria</taxon>
        <taxon>Pseudomonadati</taxon>
        <taxon>Pseudomonadota</taxon>
        <taxon>Alphaproteobacteria</taxon>
        <taxon>Hyphomicrobiales</taxon>
        <taxon>Rhizobiaceae</taxon>
        <taxon>Sinorhizobium/Ensifer group</taxon>
        <taxon>Sinorhizobium</taxon>
    </lineage>
</organism>